<dbReference type="AlphaFoldDB" id="A0A6A0AKM1"/>
<keyword evidence="1" id="KW-0812">Transmembrane</keyword>
<feature type="non-terminal residue" evidence="2">
    <location>
        <position position="1"/>
    </location>
</feature>
<name>A0A6A0AKM1_HAELA</name>
<comment type="caution">
    <text evidence="2">The sequence shown here is derived from an EMBL/GenBank/DDBJ whole genome shotgun (WGS) entry which is preliminary data.</text>
</comment>
<protein>
    <submittedName>
        <fullName evidence="2">Amino acid transporter</fullName>
    </submittedName>
</protein>
<reference evidence="2 3" key="1">
    <citation type="submission" date="2020-02" db="EMBL/GenBank/DDBJ databases">
        <title>Draft genome sequence of Haematococcus lacustris strain NIES-144.</title>
        <authorList>
            <person name="Morimoto D."/>
            <person name="Nakagawa S."/>
            <person name="Yoshida T."/>
            <person name="Sawayama S."/>
        </authorList>
    </citation>
    <scope>NUCLEOTIDE SEQUENCE [LARGE SCALE GENOMIC DNA]</scope>
    <source>
        <strain evidence="2 3">NIES-144</strain>
    </source>
</reference>
<keyword evidence="3" id="KW-1185">Reference proteome</keyword>
<dbReference type="EMBL" id="BLLF01008476">
    <property type="protein sequence ID" value="GFH33396.1"/>
    <property type="molecule type" value="Genomic_DNA"/>
</dbReference>
<proteinExistence type="predicted"/>
<feature type="non-terminal residue" evidence="2">
    <location>
        <position position="74"/>
    </location>
</feature>
<keyword evidence="1" id="KW-1133">Transmembrane helix</keyword>
<evidence type="ECO:0000256" key="1">
    <source>
        <dbReference type="SAM" id="Phobius"/>
    </source>
</evidence>
<accession>A0A6A0AKM1</accession>
<feature type="transmembrane region" description="Helical" evidence="1">
    <location>
        <begin position="9"/>
        <end position="26"/>
    </location>
</feature>
<dbReference type="Proteomes" id="UP000485058">
    <property type="component" value="Unassembled WGS sequence"/>
</dbReference>
<sequence length="74" mass="7764">IAGSLSQHVLVVSIVLGMAMASAIWVPNVEFIFGLTGATASVIISYIMPALIFIRLVAQSPELTATSIAFTNTK</sequence>
<gene>
    <name evidence="2" type="ORF">HaLaN_32764</name>
</gene>
<feature type="transmembrane region" description="Helical" evidence="1">
    <location>
        <begin position="32"/>
        <end position="54"/>
    </location>
</feature>
<keyword evidence="1" id="KW-0472">Membrane</keyword>
<organism evidence="2 3">
    <name type="scientific">Haematococcus lacustris</name>
    <name type="common">Green alga</name>
    <name type="synonym">Haematococcus pluvialis</name>
    <dbReference type="NCBI Taxonomy" id="44745"/>
    <lineage>
        <taxon>Eukaryota</taxon>
        <taxon>Viridiplantae</taxon>
        <taxon>Chlorophyta</taxon>
        <taxon>core chlorophytes</taxon>
        <taxon>Chlorophyceae</taxon>
        <taxon>CS clade</taxon>
        <taxon>Chlamydomonadales</taxon>
        <taxon>Haematococcaceae</taxon>
        <taxon>Haematococcus</taxon>
    </lineage>
</organism>
<evidence type="ECO:0000313" key="2">
    <source>
        <dbReference type="EMBL" id="GFH33396.1"/>
    </source>
</evidence>
<evidence type="ECO:0000313" key="3">
    <source>
        <dbReference type="Proteomes" id="UP000485058"/>
    </source>
</evidence>